<keyword evidence="2" id="KW-1185">Reference proteome</keyword>
<name>A0A6A5QPU0_AMPQU</name>
<evidence type="ECO:0000313" key="1">
    <source>
        <dbReference type="EMBL" id="KAF1916878.1"/>
    </source>
</evidence>
<reference evidence="1" key="1">
    <citation type="journal article" date="2020" name="Stud. Mycol.">
        <title>101 Dothideomycetes genomes: a test case for predicting lifestyles and emergence of pathogens.</title>
        <authorList>
            <person name="Haridas S."/>
            <person name="Albert R."/>
            <person name="Binder M."/>
            <person name="Bloem J."/>
            <person name="Labutti K."/>
            <person name="Salamov A."/>
            <person name="Andreopoulos B."/>
            <person name="Baker S."/>
            <person name="Barry K."/>
            <person name="Bills G."/>
            <person name="Bluhm B."/>
            <person name="Cannon C."/>
            <person name="Castanera R."/>
            <person name="Culley D."/>
            <person name="Daum C."/>
            <person name="Ezra D."/>
            <person name="Gonzalez J."/>
            <person name="Henrissat B."/>
            <person name="Kuo A."/>
            <person name="Liang C."/>
            <person name="Lipzen A."/>
            <person name="Lutzoni F."/>
            <person name="Magnuson J."/>
            <person name="Mondo S."/>
            <person name="Nolan M."/>
            <person name="Ohm R."/>
            <person name="Pangilinan J."/>
            <person name="Park H.-J."/>
            <person name="Ramirez L."/>
            <person name="Alfaro M."/>
            <person name="Sun H."/>
            <person name="Tritt A."/>
            <person name="Yoshinaga Y."/>
            <person name="Zwiers L.-H."/>
            <person name="Turgeon B."/>
            <person name="Goodwin S."/>
            <person name="Spatafora J."/>
            <person name="Crous P."/>
            <person name="Grigoriev I."/>
        </authorList>
    </citation>
    <scope>NUCLEOTIDE SEQUENCE</scope>
    <source>
        <strain evidence="1">HMLAC05119</strain>
    </source>
</reference>
<gene>
    <name evidence="1" type="ORF">BDU57DRAFT_517263</name>
</gene>
<accession>A0A6A5QPU0</accession>
<protein>
    <submittedName>
        <fullName evidence="1">Uncharacterized protein</fullName>
    </submittedName>
</protein>
<dbReference type="AlphaFoldDB" id="A0A6A5QPU0"/>
<dbReference type="Proteomes" id="UP000800096">
    <property type="component" value="Unassembled WGS sequence"/>
</dbReference>
<proteinExistence type="predicted"/>
<dbReference type="EMBL" id="ML979135">
    <property type="protein sequence ID" value="KAF1916878.1"/>
    <property type="molecule type" value="Genomic_DNA"/>
</dbReference>
<organism evidence="1 2">
    <name type="scientific">Ampelomyces quisqualis</name>
    <name type="common">Powdery mildew agent</name>
    <dbReference type="NCBI Taxonomy" id="50730"/>
    <lineage>
        <taxon>Eukaryota</taxon>
        <taxon>Fungi</taxon>
        <taxon>Dikarya</taxon>
        <taxon>Ascomycota</taxon>
        <taxon>Pezizomycotina</taxon>
        <taxon>Dothideomycetes</taxon>
        <taxon>Pleosporomycetidae</taxon>
        <taxon>Pleosporales</taxon>
        <taxon>Pleosporineae</taxon>
        <taxon>Phaeosphaeriaceae</taxon>
        <taxon>Ampelomyces</taxon>
    </lineage>
</organism>
<sequence length="109" mass="11942">MLALPLFPPGIDTSDPTLFSRLFPDCLNPDLMSELSFRSCEVLKLRYLHGLPGPTACRDALRASNSILVFAASIQLGGLALRSDIPNMAQTLQMEVTPNNAFWTLLKPP</sequence>
<evidence type="ECO:0000313" key="2">
    <source>
        <dbReference type="Proteomes" id="UP000800096"/>
    </source>
</evidence>